<keyword evidence="5" id="KW-0804">Transcription</keyword>
<dbReference type="EMBL" id="JRNT01000028">
    <property type="protein sequence ID" value="KGF46749.1"/>
    <property type="molecule type" value="Genomic_DNA"/>
</dbReference>
<evidence type="ECO:0000256" key="3">
    <source>
        <dbReference type="ARBA" id="ARBA00023015"/>
    </source>
</evidence>
<dbReference type="GO" id="GO:0003677">
    <property type="term" value="F:DNA binding"/>
    <property type="evidence" value="ECO:0007669"/>
    <property type="project" value="UniProtKB-KW"/>
</dbReference>
<dbReference type="Gene3D" id="1.10.10.10">
    <property type="entry name" value="Winged helix-like DNA-binding domain superfamily/Winged helix DNA-binding domain"/>
    <property type="match status" value="1"/>
</dbReference>
<dbReference type="InterPro" id="IPR036390">
    <property type="entry name" value="WH_DNA-bd_sf"/>
</dbReference>
<comment type="similarity">
    <text evidence="1">In the C-terminal section; belongs to the class-I pyridoxal-phosphate-dependent aminotransferase family.</text>
</comment>
<sequence>MITYELREDVTSPLYAQLYEYIRMDIVNGHLKAHDKLPSKRHLANHLQISVITVTTAYEQLMAEGYIYTKPRRGYYVMEQIVRGDTPTIKEVVYEREVSTVTAPPSYRLDLTANDTPQQAFPFSVWSKLMRHRMSYGQEELMATSPPAGVYALRRAVAGYLRVFRNMPVEADQIIIGAGTEYLYTILIHLLQQDYVYCLENPGYSKLSHIYKQHQRTCTYARLDDGGVVMDDIIHADPQVLHLSPSHHFPTGKVTSIGRRQELLQWAAASTDRYIIEDDYDSEFRLTGRLIPTLASIDTSQSVIYMNTFSKSLASTIRISYMVLPPSLMNIYHETMTYCSSTVSNFEQYTLADLIEQGYFERHINRMRTYYRKQRQQVIHTMKASSLYPYLSIQENSSGLHYVITLATTMSDTEFIKRCHEKGIHIKALSEYYQKNTHRDICTHQFIINYSNIDIDALQWGLEEMYAIIAGK</sequence>
<comment type="caution">
    <text evidence="7">The sequence shown here is derived from an EMBL/GenBank/DDBJ whole genome shotgun (WGS) entry which is preliminary data.</text>
</comment>
<dbReference type="PANTHER" id="PTHR46577:SF1">
    <property type="entry name" value="HTH-TYPE TRANSCRIPTIONAL REGULATORY PROTEIN GABR"/>
    <property type="match status" value="1"/>
</dbReference>
<evidence type="ECO:0000313" key="7">
    <source>
        <dbReference type="EMBL" id="KGF46749.1"/>
    </source>
</evidence>
<dbReference type="CDD" id="cd07377">
    <property type="entry name" value="WHTH_GntR"/>
    <property type="match status" value="1"/>
</dbReference>
<dbReference type="Gene3D" id="3.40.640.10">
    <property type="entry name" value="Type I PLP-dependent aspartate aminotransferase-like (Major domain)"/>
    <property type="match status" value="1"/>
</dbReference>
<evidence type="ECO:0000256" key="4">
    <source>
        <dbReference type="ARBA" id="ARBA00023125"/>
    </source>
</evidence>
<keyword evidence="2" id="KW-0663">Pyridoxal phosphate</keyword>
<protein>
    <recommendedName>
        <fullName evidence="6">HTH gntR-type domain-containing protein</fullName>
    </recommendedName>
</protein>
<evidence type="ECO:0000259" key="6">
    <source>
        <dbReference type="PROSITE" id="PS50949"/>
    </source>
</evidence>
<dbReference type="InterPro" id="IPR015421">
    <property type="entry name" value="PyrdxlP-dep_Trfase_major"/>
</dbReference>
<dbReference type="GO" id="GO:0030170">
    <property type="term" value="F:pyridoxal phosphate binding"/>
    <property type="evidence" value="ECO:0007669"/>
    <property type="project" value="InterPro"/>
</dbReference>
<evidence type="ECO:0000313" key="8">
    <source>
        <dbReference type="Proteomes" id="UP000029628"/>
    </source>
</evidence>
<dbReference type="CDD" id="cd00609">
    <property type="entry name" value="AAT_like"/>
    <property type="match status" value="1"/>
</dbReference>
<accession>A0A096CN73</accession>
<dbReference type="RefSeq" id="WP_038152989.1">
    <property type="nucleotide sequence ID" value="NZ_JRNT01000028.1"/>
</dbReference>
<feature type="domain" description="HTH gntR-type" evidence="6">
    <location>
        <begin position="12"/>
        <end position="80"/>
    </location>
</feature>
<dbReference type="PROSITE" id="PS50949">
    <property type="entry name" value="HTH_GNTR"/>
    <property type="match status" value="1"/>
</dbReference>
<dbReference type="Pfam" id="PF00392">
    <property type="entry name" value="GntR"/>
    <property type="match status" value="1"/>
</dbReference>
<dbReference type="InterPro" id="IPR015424">
    <property type="entry name" value="PyrdxlP-dep_Trfase"/>
</dbReference>
<dbReference type="PANTHER" id="PTHR46577">
    <property type="entry name" value="HTH-TYPE TRANSCRIPTIONAL REGULATORY PROTEIN GABR"/>
    <property type="match status" value="1"/>
</dbReference>
<evidence type="ECO:0000256" key="1">
    <source>
        <dbReference type="ARBA" id="ARBA00005384"/>
    </source>
</evidence>
<dbReference type="Proteomes" id="UP000029628">
    <property type="component" value="Unassembled WGS sequence"/>
</dbReference>
<dbReference type="Pfam" id="PF00155">
    <property type="entry name" value="Aminotran_1_2"/>
    <property type="match status" value="1"/>
</dbReference>
<dbReference type="SUPFAM" id="SSF46785">
    <property type="entry name" value="Winged helix' DNA-binding domain"/>
    <property type="match status" value="1"/>
</dbReference>
<reference evidence="7 8" key="1">
    <citation type="submission" date="2014-07" db="EMBL/GenBank/DDBJ databases">
        <authorList>
            <person name="McCorrison J."/>
            <person name="Sanka R."/>
            <person name="Torralba M."/>
            <person name="Gillis M."/>
            <person name="Haft D.H."/>
            <person name="Methe B."/>
            <person name="Sutton G."/>
            <person name="Nelson K.E."/>
        </authorList>
    </citation>
    <scope>NUCLEOTIDE SEQUENCE [LARGE SCALE GENOMIC DNA]</scope>
    <source>
        <strain evidence="7 8">DNF00314</strain>
    </source>
</reference>
<dbReference type="GO" id="GO:0003700">
    <property type="term" value="F:DNA-binding transcription factor activity"/>
    <property type="evidence" value="ECO:0007669"/>
    <property type="project" value="InterPro"/>
</dbReference>
<keyword evidence="3" id="KW-0805">Transcription regulation</keyword>
<dbReference type="InterPro" id="IPR051446">
    <property type="entry name" value="HTH_trans_reg/aminotransferase"/>
</dbReference>
<dbReference type="AlphaFoldDB" id="A0A096CN73"/>
<dbReference type="InterPro" id="IPR036388">
    <property type="entry name" value="WH-like_DNA-bd_sf"/>
</dbReference>
<evidence type="ECO:0000256" key="5">
    <source>
        <dbReference type="ARBA" id="ARBA00023163"/>
    </source>
</evidence>
<evidence type="ECO:0000256" key="2">
    <source>
        <dbReference type="ARBA" id="ARBA00022898"/>
    </source>
</evidence>
<dbReference type="InterPro" id="IPR000524">
    <property type="entry name" value="Tscrpt_reg_HTH_GntR"/>
</dbReference>
<dbReference type="eggNOG" id="COG1167">
    <property type="taxonomic scope" value="Bacteria"/>
</dbReference>
<dbReference type="InterPro" id="IPR004839">
    <property type="entry name" value="Aminotransferase_I/II_large"/>
</dbReference>
<organism evidence="7 8">
    <name type="scientific">Veillonella montpellierensis DNF00314</name>
    <dbReference type="NCBI Taxonomy" id="1401067"/>
    <lineage>
        <taxon>Bacteria</taxon>
        <taxon>Bacillati</taxon>
        <taxon>Bacillota</taxon>
        <taxon>Negativicutes</taxon>
        <taxon>Veillonellales</taxon>
        <taxon>Veillonellaceae</taxon>
        <taxon>Veillonella</taxon>
    </lineage>
</organism>
<dbReference type="SMART" id="SM00345">
    <property type="entry name" value="HTH_GNTR"/>
    <property type="match status" value="1"/>
</dbReference>
<name>A0A096CN73_9FIRM</name>
<proteinExistence type="inferred from homology"/>
<keyword evidence="4" id="KW-0238">DNA-binding</keyword>
<keyword evidence="8" id="KW-1185">Reference proteome</keyword>
<dbReference type="SUPFAM" id="SSF53383">
    <property type="entry name" value="PLP-dependent transferases"/>
    <property type="match status" value="1"/>
</dbReference>
<gene>
    <name evidence="7" type="ORF">HMPREF0872_07265</name>
</gene>